<proteinExistence type="predicted"/>
<reference evidence="1" key="1">
    <citation type="submission" date="2014-09" db="EMBL/GenBank/DDBJ databases">
        <authorList>
            <person name="Magalhaes I.L.F."/>
            <person name="Oliveira U."/>
            <person name="Santos F.R."/>
            <person name="Vidigal T.H.D.A."/>
            <person name="Brescovit A.D."/>
            <person name="Santos A.J."/>
        </authorList>
    </citation>
    <scope>NUCLEOTIDE SEQUENCE</scope>
    <source>
        <tissue evidence="1">Shoot tissue taken approximately 20 cm above the soil surface</tissue>
    </source>
</reference>
<protein>
    <submittedName>
        <fullName evidence="1">Uncharacterized protein</fullName>
    </submittedName>
</protein>
<dbReference type="AlphaFoldDB" id="A0A0A8ZFZ5"/>
<organism evidence="1">
    <name type="scientific">Arundo donax</name>
    <name type="common">Giant reed</name>
    <name type="synonym">Donax arundinaceus</name>
    <dbReference type="NCBI Taxonomy" id="35708"/>
    <lineage>
        <taxon>Eukaryota</taxon>
        <taxon>Viridiplantae</taxon>
        <taxon>Streptophyta</taxon>
        <taxon>Embryophyta</taxon>
        <taxon>Tracheophyta</taxon>
        <taxon>Spermatophyta</taxon>
        <taxon>Magnoliopsida</taxon>
        <taxon>Liliopsida</taxon>
        <taxon>Poales</taxon>
        <taxon>Poaceae</taxon>
        <taxon>PACMAD clade</taxon>
        <taxon>Arundinoideae</taxon>
        <taxon>Arundineae</taxon>
        <taxon>Arundo</taxon>
    </lineage>
</organism>
<sequence length="34" mass="4175">MCYRYLSKQKRMWYRYHTSVTTLKSSSLMPMPSI</sequence>
<accession>A0A0A8ZFZ5</accession>
<dbReference type="EMBL" id="GBRH01260169">
    <property type="protein sequence ID" value="JAD37726.1"/>
    <property type="molecule type" value="Transcribed_RNA"/>
</dbReference>
<name>A0A0A8ZFZ5_ARUDO</name>
<evidence type="ECO:0000313" key="1">
    <source>
        <dbReference type="EMBL" id="JAD37726.1"/>
    </source>
</evidence>
<reference evidence="1" key="2">
    <citation type="journal article" date="2015" name="Data Brief">
        <title>Shoot transcriptome of the giant reed, Arundo donax.</title>
        <authorList>
            <person name="Barrero R.A."/>
            <person name="Guerrero F.D."/>
            <person name="Moolhuijzen P."/>
            <person name="Goolsby J.A."/>
            <person name="Tidwell J."/>
            <person name="Bellgard S.E."/>
            <person name="Bellgard M.I."/>
        </authorList>
    </citation>
    <scope>NUCLEOTIDE SEQUENCE</scope>
    <source>
        <tissue evidence="1">Shoot tissue taken approximately 20 cm above the soil surface</tissue>
    </source>
</reference>